<keyword evidence="1" id="KW-0812">Transmembrane</keyword>
<keyword evidence="1" id="KW-0472">Membrane</keyword>
<sequence length="210" mass="24661">MLILFFFEVLIRYKKREKCIFSKKSQNFFEIIVYDGNYEEEKIYTKQIIEIGETNYKYSNILPKLKYIERDIERLIRDFTSKFKISKKTNDNNEEYELVVEPNMDKMTAIMDPSSLLSSSYTLKDVKHSENSMGTRTQFSQITNNQTTSKISFGGTEEVSVFSERFSGFMNNAILITVVLLFLLLGGLAISFIFLLRRKARYTVKKFIKL</sequence>
<keyword evidence="1" id="KW-1133">Transmembrane helix</keyword>
<evidence type="ECO:0008006" key="4">
    <source>
        <dbReference type="Google" id="ProtNLM"/>
    </source>
</evidence>
<protein>
    <recommendedName>
        <fullName evidence="4">Fam-b protein</fullName>
    </recommendedName>
</protein>
<dbReference type="InterPro" id="IPR006484">
    <property type="entry name" value="PYST_B"/>
</dbReference>
<reference evidence="2 3" key="1">
    <citation type="submission" date="2016-08" db="EMBL/GenBank/DDBJ databases">
        <authorList>
            <consortium name="Pathogen Informatics"/>
        </authorList>
    </citation>
    <scope>NUCLEOTIDE SEQUENCE [LARGE SCALE GENOMIC DNA]</scope>
    <source>
        <strain evidence="2 3">AJ</strain>
    </source>
</reference>
<evidence type="ECO:0000313" key="3">
    <source>
        <dbReference type="Proteomes" id="UP000507163"/>
    </source>
</evidence>
<dbReference type="Proteomes" id="UP000507163">
    <property type="component" value="Chromosome 3"/>
</dbReference>
<gene>
    <name evidence="2" type="ORF">PCHAJ_000030900</name>
</gene>
<evidence type="ECO:0000256" key="1">
    <source>
        <dbReference type="SAM" id="Phobius"/>
    </source>
</evidence>
<organism evidence="2 3">
    <name type="scientific">Plasmodium chabaudi chabaudi</name>
    <dbReference type="NCBI Taxonomy" id="31271"/>
    <lineage>
        <taxon>Eukaryota</taxon>
        <taxon>Sar</taxon>
        <taxon>Alveolata</taxon>
        <taxon>Apicomplexa</taxon>
        <taxon>Aconoidasida</taxon>
        <taxon>Haemosporida</taxon>
        <taxon>Plasmodiidae</taxon>
        <taxon>Plasmodium</taxon>
        <taxon>Plasmodium (Vinckeia)</taxon>
    </lineage>
</organism>
<feature type="transmembrane region" description="Helical" evidence="1">
    <location>
        <begin position="173"/>
        <end position="196"/>
    </location>
</feature>
<accession>A0A1C6X2K4</accession>
<evidence type="ECO:0000313" key="2">
    <source>
        <dbReference type="EMBL" id="SCL97086.1"/>
    </source>
</evidence>
<dbReference type="Pfam" id="PF09592">
    <property type="entry name" value="DUF2031"/>
    <property type="match status" value="1"/>
</dbReference>
<name>A0A1C6X2K4_PLACU</name>
<dbReference type="EMBL" id="LT608169">
    <property type="protein sequence ID" value="SCL97086.1"/>
    <property type="molecule type" value="Genomic_DNA"/>
</dbReference>
<dbReference type="AlphaFoldDB" id="A0A1C6X2K4"/>
<proteinExistence type="predicted"/>